<keyword evidence="2 6" id="KW-0349">Heme</keyword>
<keyword evidence="1" id="KW-0813">Transport</keyword>
<dbReference type="PANTHER" id="PTHR11961">
    <property type="entry name" value="CYTOCHROME C"/>
    <property type="match status" value="1"/>
</dbReference>
<evidence type="ECO:0000256" key="5">
    <source>
        <dbReference type="ARBA" id="ARBA00023004"/>
    </source>
</evidence>
<keyword evidence="3 6" id="KW-0479">Metal-binding</keyword>
<keyword evidence="5 6" id="KW-0408">Iron</keyword>
<dbReference type="Gene3D" id="1.10.760.10">
    <property type="entry name" value="Cytochrome c-like domain"/>
    <property type="match status" value="1"/>
</dbReference>
<evidence type="ECO:0000256" key="7">
    <source>
        <dbReference type="SAM" id="MobiDB-lite"/>
    </source>
</evidence>
<sequence>MNDRFNTAAGWVLFAGIVGLGLSSVSSRYFAVHAPEEGGYPIEGVAEDGEGAEEVLDIGALLANADVTMGEAAATSRCGTCHTFNSGGADGQGPNLFGIMGTPIGQHAPGFAYSEALAGHGGSWTYDNMFAWLESPRSFAPGTKMSFAGLSSPEDRANIIRFMYENGGGPALPEPLPEEEAAEGETAAESAEAAAVNAVGDADTPEAGMVVPGADQTNPVGE</sequence>
<evidence type="ECO:0000256" key="6">
    <source>
        <dbReference type="PROSITE-ProRule" id="PRU00433"/>
    </source>
</evidence>
<evidence type="ECO:0000256" key="4">
    <source>
        <dbReference type="ARBA" id="ARBA00022982"/>
    </source>
</evidence>
<dbReference type="EMBL" id="CP144918">
    <property type="protein sequence ID" value="WWA48383.1"/>
    <property type="molecule type" value="Genomic_DNA"/>
</dbReference>
<dbReference type="InterPro" id="IPR036909">
    <property type="entry name" value="Cyt_c-like_dom_sf"/>
</dbReference>
<evidence type="ECO:0000259" key="8">
    <source>
        <dbReference type="PROSITE" id="PS51007"/>
    </source>
</evidence>
<feature type="domain" description="Cytochrome c" evidence="8">
    <location>
        <begin position="65"/>
        <end position="167"/>
    </location>
</feature>
<dbReference type="PROSITE" id="PS51007">
    <property type="entry name" value="CYTC"/>
    <property type="match status" value="1"/>
</dbReference>
<accession>A0ABZ2D6J3</accession>
<dbReference type="RefSeq" id="WP_338447266.1">
    <property type="nucleotide sequence ID" value="NZ_CP144918.1"/>
</dbReference>
<evidence type="ECO:0000256" key="1">
    <source>
        <dbReference type="ARBA" id="ARBA00022448"/>
    </source>
</evidence>
<keyword evidence="10" id="KW-1185">Reference proteome</keyword>
<evidence type="ECO:0000313" key="10">
    <source>
        <dbReference type="Proteomes" id="UP001335183"/>
    </source>
</evidence>
<dbReference type="Proteomes" id="UP001335183">
    <property type="component" value="Chromosome"/>
</dbReference>
<dbReference type="PRINTS" id="PR00604">
    <property type="entry name" value="CYTCHRMECIAB"/>
</dbReference>
<proteinExistence type="predicted"/>
<evidence type="ECO:0000256" key="2">
    <source>
        <dbReference type="ARBA" id="ARBA00022617"/>
    </source>
</evidence>
<feature type="region of interest" description="Disordered" evidence="7">
    <location>
        <begin position="169"/>
        <end position="222"/>
    </location>
</feature>
<keyword evidence="4" id="KW-0249">Electron transport</keyword>
<dbReference type="SUPFAM" id="SSF46626">
    <property type="entry name" value="Cytochrome c"/>
    <property type="match status" value="1"/>
</dbReference>
<name>A0ABZ2D6J3_9SPHN</name>
<dbReference type="InterPro" id="IPR002327">
    <property type="entry name" value="Cyt_c_1A/1B"/>
</dbReference>
<evidence type="ECO:0000313" key="9">
    <source>
        <dbReference type="EMBL" id="WWA48383.1"/>
    </source>
</evidence>
<reference evidence="9 10" key="1">
    <citation type="submission" date="2024-02" db="EMBL/GenBank/DDBJ databases">
        <title>The whole genome sequence of five bacterial samples isolated from Abu Dhabi Sabkha-shore region.</title>
        <authorList>
            <person name="Sudalaimuthuasari N."/>
            <person name="Sarfraz B."/>
            <person name="Tuyisabe J.D."/>
            <person name="Mugisha Ntwali L.D.M."/>
            <person name="Ali A.I.A.A."/>
            <person name="Almansoori S.Z.A."/>
            <person name="Alajami H.S.A."/>
            <person name="Almeqbaali A.A.S."/>
            <person name="Kundu B."/>
            <person name="Saeed E.E."/>
            <person name="Sukumarinath V."/>
            <person name="Mishra A.K."/>
            <person name="Hazzouri K.M."/>
            <person name="Almaskari R."/>
            <person name="Sharma A.K."/>
            <person name="Amiri K.M.A."/>
        </authorList>
    </citation>
    <scope>NUCLEOTIDE SEQUENCE [LARGE SCALE GENOMIC DNA]</scope>
    <source>
        <strain evidence="10">kcgeb_sd</strain>
    </source>
</reference>
<gene>
    <name evidence="9" type="ORF">V5F89_05650</name>
</gene>
<feature type="compositionally biased region" description="Low complexity" evidence="7">
    <location>
        <begin position="184"/>
        <end position="202"/>
    </location>
</feature>
<protein>
    <submittedName>
        <fullName evidence="9">C-type cytochrome</fullName>
    </submittedName>
</protein>
<evidence type="ECO:0000256" key="3">
    <source>
        <dbReference type="ARBA" id="ARBA00022723"/>
    </source>
</evidence>
<organism evidence="9 10">
    <name type="scientific">Pelagerythrobacter marensis</name>
    <dbReference type="NCBI Taxonomy" id="543877"/>
    <lineage>
        <taxon>Bacteria</taxon>
        <taxon>Pseudomonadati</taxon>
        <taxon>Pseudomonadota</taxon>
        <taxon>Alphaproteobacteria</taxon>
        <taxon>Sphingomonadales</taxon>
        <taxon>Erythrobacteraceae</taxon>
        <taxon>Pelagerythrobacter</taxon>
    </lineage>
</organism>
<dbReference type="InterPro" id="IPR009056">
    <property type="entry name" value="Cyt_c-like_dom"/>
</dbReference>